<keyword evidence="3" id="KW-1185">Reference proteome</keyword>
<evidence type="ECO:0000256" key="1">
    <source>
        <dbReference type="SAM" id="Phobius"/>
    </source>
</evidence>
<organism evidence="2 3">
    <name type="scientific">Vibrio viridaestus</name>
    <dbReference type="NCBI Taxonomy" id="2487322"/>
    <lineage>
        <taxon>Bacteria</taxon>
        <taxon>Pseudomonadati</taxon>
        <taxon>Pseudomonadota</taxon>
        <taxon>Gammaproteobacteria</taxon>
        <taxon>Vibrionales</taxon>
        <taxon>Vibrionaceae</taxon>
        <taxon>Vibrio</taxon>
    </lineage>
</organism>
<dbReference type="OrthoDB" id="5820234at2"/>
<keyword evidence="1" id="KW-1133">Transmembrane helix</keyword>
<sequence length="69" mass="8029">MHELSEKFTNYLAYVISAVGMLFGTFSLEQWYFISSMALGLITVLINLWHKRKMQSIAKEQGVFRNENP</sequence>
<protein>
    <recommendedName>
        <fullName evidence="4">Holin</fullName>
    </recommendedName>
</protein>
<dbReference type="EMBL" id="RJVQ01000002">
    <property type="protein sequence ID" value="RQW64031.1"/>
    <property type="molecule type" value="Genomic_DNA"/>
</dbReference>
<dbReference type="AlphaFoldDB" id="A0A3N9TIJ3"/>
<evidence type="ECO:0008006" key="4">
    <source>
        <dbReference type="Google" id="ProtNLM"/>
    </source>
</evidence>
<keyword evidence="1" id="KW-0812">Transmembrane</keyword>
<gene>
    <name evidence="2" type="ORF">EES38_05350</name>
</gene>
<keyword evidence="1" id="KW-0472">Membrane</keyword>
<comment type="caution">
    <text evidence="2">The sequence shown here is derived from an EMBL/GenBank/DDBJ whole genome shotgun (WGS) entry which is preliminary data.</text>
</comment>
<dbReference type="Pfam" id="PF16080">
    <property type="entry name" value="Phage_holin_2_3"/>
    <property type="match status" value="1"/>
</dbReference>
<feature type="transmembrane region" description="Helical" evidence="1">
    <location>
        <begin position="32"/>
        <end position="49"/>
    </location>
</feature>
<reference evidence="2 3" key="1">
    <citation type="submission" date="2018-11" db="EMBL/GenBank/DDBJ databases">
        <title>Vibrio LJC006 sp. nov., isolated from seawater during the bloom of the enteromorpha.</title>
        <authorList>
            <person name="Liang J."/>
        </authorList>
    </citation>
    <scope>NUCLEOTIDE SEQUENCE [LARGE SCALE GENOMIC DNA]</scope>
    <source>
        <strain evidence="2 3">LJC006</strain>
    </source>
</reference>
<evidence type="ECO:0000313" key="2">
    <source>
        <dbReference type="EMBL" id="RQW64031.1"/>
    </source>
</evidence>
<proteinExistence type="predicted"/>
<dbReference type="Proteomes" id="UP000281112">
    <property type="component" value="Unassembled WGS sequence"/>
</dbReference>
<dbReference type="RefSeq" id="WP_124936153.1">
    <property type="nucleotide sequence ID" value="NZ_RJVQ01000002.1"/>
</dbReference>
<name>A0A3N9TIJ3_9VIBR</name>
<feature type="transmembrane region" description="Helical" evidence="1">
    <location>
        <begin position="9"/>
        <end position="26"/>
    </location>
</feature>
<dbReference type="InterPro" id="IPR032118">
    <property type="entry name" value="Phage_holin_HP1"/>
</dbReference>
<evidence type="ECO:0000313" key="3">
    <source>
        <dbReference type="Proteomes" id="UP000281112"/>
    </source>
</evidence>
<accession>A0A3N9TIJ3</accession>